<reference evidence="1 2" key="1">
    <citation type="submission" date="2020-08" db="EMBL/GenBank/DDBJ databases">
        <title>Sequencing the genomes of 1000 actinobacteria strains.</title>
        <authorList>
            <person name="Klenk H.-P."/>
        </authorList>
    </citation>
    <scope>NUCLEOTIDE SEQUENCE [LARGE SCALE GENOMIC DNA]</scope>
    <source>
        <strain evidence="1 2">DSM 22826</strain>
    </source>
</reference>
<comment type="caution">
    <text evidence="1">The sequence shown here is derived from an EMBL/GenBank/DDBJ whole genome shotgun (WGS) entry which is preliminary data.</text>
</comment>
<dbReference type="EMBL" id="JACHVS010000002">
    <property type="protein sequence ID" value="MBB2996946.1"/>
    <property type="molecule type" value="Genomic_DNA"/>
</dbReference>
<dbReference type="AlphaFoldDB" id="A0A839QSK8"/>
<dbReference type="Proteomes" id="UP000523000">
    <property type="component" value="Unassembled WGS sequence"/>
</dbReference>
<sequence>MVVATINTLRSNAPVRLSSATASAARSAGVAALPSPA</sequence>
<evidence type="ECO:0000313" key="2">
    <source>
        <dbReference type="Proteomes" id="UP000523000"/>
    </source>
</evidence>
<protein>
    <submittedName>
        <fullName evidence="1">Uncharacterized protein</fullName>
    </submittedName>
</protein>
<gene>
    <name evidence="1" type="ORF">E9229_003193</name>
</gene>
<name>A0A839QSK8_9MICC</name>
<evidence type="ECO:0000313" key="1">
    <source>
        <dbReference type="EMBL" id="MBB2996946.1"/>
    </source>
</evidence>
<accession>A0A839QSK8</accession>
<organism evidence="1 2">
    <name type="scientific">Paeniglutamicibacter cryotolerans</name>
    <dbReference type="NCBI Taxonomy" id="670079"/>
    <lineage>
        <taxon>Bacteria</taxon>
        <taxon>Bacillati</taxon>
        <taxon>Actinomycetota</taxon>
        <taxon>Actinomycetes</taxon>
        <taxon>Micrococcales</taxon>
        <taxon>Micrococcaceae</taxon>
        <taxon>Paeniglutamicibacter</taxon>
    </lineage>
</organism>
<proteinExistence type="predicted"/>
<keyword evidence="2" id="KW-1185">Reference proteome</keyword>